<feature type="compositionally biased region" description="Basic and acidic residues" evidence="1">
    <location>
        <begin position="170"/>
        <end position="200"/>
    </location>
</feature>
<evidence type="ECO:0000313" key="4">
    <source>
        <dbReference type="Proteomes" id="UP001153737"/>
    </source>
</evidence>
<dbReference type="PANTHER" id="PTHR46370">
    <property type="entry name" value="GPALPP MOTIFS-CONTAINING PROTEIN 1"/>
    <property type="match status" value="1"/>
</dbReference>
<feature type="region of interest" description="Disordered" evidence="1">
    <location>
        <begin position="388"/>
        <end position="489"/>
    </location>
</feature>
<dbReference type="OrthoDB" id="341477at2759"/>
<sequence>MTIPLFQSAVACDRFNMHNLSDSDSVDSDEGIRYKTESIRNKTKKNEESGTDRNKSSHRSLSSHSHYKSRQNNRSRRYSPSDSDSSRQKRNSTRKRKDPSPSRDSSENRHKSEKRKKEDTSRYKQRNSDIGKKEKFEKRDISRHDSSSKTDKKSKLTVIDCEPELPKNLQKTDEQKISKPENSKQKIVDEQKISKPENSKQKIVYLGPALPPSFKKMIEIKTDEDESKINEINSGINNENKEESVSSAENNHAIGPTLPQQIMIKKQITSEETKKVLGPALPPHLKTTEKAAQSHATSPLPNELGATDRCIGPSLPFHLRKKLAEADTTDNEEINEIETYGPVPVGSSFSQAHLDLEERALQMKINQLGPNEKKDPVREEWMVQLPDAKASNLGLGPRQFRAKAGPDLSDRSSWTDTPQDKDKKKQGKEEPKVDLQREAELREIRKRDKEQEVVVKKSKRDKESLVNIHMKKMKDKKDSSASTERRPFSRELDLQVNRFDEAQKKAVLKKAQLLDTRFSSGESKFL</sequence>
<feature type="compositionally biased region" description="Polar residues" evidence="1">
    <location>
        <begin position="290"/>
        <end position="300"/>
    </location>
</feature>
<dbReference type="InterPro" id="IPR022226">
    <property type="entry name" value="DUF3752"/>
</dbReference>
<organism evidence="3 4">
    <name type="scientific">Phaedon cochleariae</name>
    <name type="common">Mustard beetle</name>
    <dbReference type="NCBI Taxonomy" id="80249"/>
    <lineage>
        <taxon>Eukaryota</taxon>
        <taxon>Metazoa</taxon>
        <taxon>Ecdysozoa</taxon>
        <taxon>Arthropoda</taxon>
        <taxon>Hexapoda</taxon>
        <taxon>Insecta</taxon>
        <taxon>Pterygota</taxon>
        <taxon>Neoptera</taxon>
        <taxon>Endopterygota</taxon>
        <taxon>Coleoptera</taxon>
        <taxon>Polyphaga</taxon>
        <taxon>Cucujiformia</taxon>
        <taxon>Chrysomeloidea</taxon>
        <taxon>Chrysomelidae</taxon>
        <taxon>Chrysomelinae</taxon>
        <taxon>Chrysomelini</taxon>
        <taxon>Phaedon</taxon>
    </lineage>
</organism>
<feature type="domain" description="DUF3752" evidence="2">
    <location>
        <begin position="395"/>
        <end position="519"/>
    </location>
</feature>
<name>A0A9P0DMP4_PHACE</name>
<dbReference type="Pfam" id="PF12572">
    <property type="entry name" value="DUF3752"/>
    <property type="match status" value="1"/>
</dbReference>
<protein>
    <recommendedName>
        <fullName evidence="2">DUF3752 domain-containing protein</fullName>
    </recommendedName>
</protein>
<feature type="compositionally biased region" description="Basic residues" evidence="1">
    <location>
        <begin position="88"/>
        <end position="97"/>
    </location>
</feature>
<reference evidence="3" key="1">
    <citation type="submission" date="2022-01" db="EMBL/GenBank/DDBJ databases">
        <authorList>
            <person name="King R."/>
        </authorList>
    </citation>
    <scope>NUCLEOTIDE SEQUENCE</scope>
</reference>
<reference evidence="3" key="2">
    <citation type="submission" date="2022-10" db="EMBL/GenBank/DDBJ databases">
        <authorList>
            <consortium name="ENA_rothamsted_submissions"/>
            <consortium name="culmorum"/>
            <person name="King R."/>
        </authorList>
    </citation>
    <scope>NUCLEOTIDE SEQUENCE</scope>
</reference>
<dbReference type="Proteomes" id="UP001153737">
    <property type="component" value="Chromosome 7"/>
</dbReference>
<gene>
    <name evidence="3" type="ORF">PHAECO_LOCUS10776</name>
</gene>
<proteinExistence type="predicted"/>
<evidence type="ECO:0000259" key="2">
    <source>
        <dbReference type="Pfam" id="PF12572"/>
    </source>
</evidence>
<feature type="compositionally biased region" description="Basic and acidic residues" evidence="1">
    <location>
        <begin position="98"/>
        <end position="154"/>
    </location>
</feature>
<dbReference type="EMBL" id="OU896713">
    <property type="protein sequence ID" value="CAH1175972.1"/>
    <property type="molecule type" value="Genomic_DNA"/>
</dbReference>
<evidence type="ECO:0000256" key="1">
    <source>
        <dbReference type="SAM" id="MobiDB-lite"/>
    </source>
</evidence>
<feature type="compositionally biased region" description="Basic and acidic residues" evidence="1">
    <location>
        <begin position="475"/>
        <end position="489"/>
    </location>
</feature>
<feature type="region of interest" description="Disordered" evidence="1">
    <location>
        <begin position="278"/>
        <end position="307"/>
    </location>
</feature>
<dbReference type="InterPro" id="IPR046331">
    <property type="entry name" value="GPAM1-like"/>
</dbReference>
<feature type="compositionally biased region" description="Basic and acidic residues" evidence="1">
    <location>
        <begin position="30"/>
        <end position="55"/>
    </location>
</feature>
<feature type="region of interest" description="Disordered" evidence="1">
    <location>
        <begin position="18"/>
        <end position="200"/>
    </location>
</feature>
<dbReference type="AlphaFoldDB" id="A0A9P0DMP4"/>
<feature type="region of interest" description="Disordered" evidence="1">
    <location>
        <begin position="235"/>
        <end position="258"/>
    </location>
</feature>
<feature type="compositionally biased region" description="Basic residues" evidence="1">
    <location>
        <begin position="65"/>
        <end position="77"/>
    </location>
</feature>
<accession>A0A9P0DMP4</accession>
<keyword evidence="4" id="KW-1185">Reference proteome</keyword>
<dbReference type="PANTHER" id="PTHR46370:SF1">
    <property type="entry name" value="GPALPP MOTIFS-CONTAINING PROTEIN 1"/>
    <property type="match status" value="1"/>
</dbReference>
<feature type="compositionally biased region" description="Basic and acidic residues" evidence="1">
    <location>
        <begin position="418"/>
        <end position="464"/>
    </location>
</feature>
<evidence type="ECO:0000313" key="3">
    <source>
        <dbReference type="EMBL" id="CAH1175972.1"/>
    </source>
</evidence>